<comment type="subcellular location">
    <subcellularLocation>
        <location evidence="9">Endomembrane system</location>
        <topology evidence="9">Single-pass membrane protein</topology>
    </subcellularLocation>
    <subcellularLocation>
        <location evidence="1">Nucleus envelope</location>
    </subcellularLocation>
</comment>
<dbReference type="InterPro" id="IPR046753">
    <property type="entry name" value="TOIP1/2_C"/>
</dbReference>
<protein>
    <recommendedName>
        <fullName evidence="11">Torsin-1A-interacting protein 1/2 AAA+ activator domain-containing protein</fullName>
    </recommendedName>
</protein>
<feature type="compositionally biased region" description="Basic and acidic residues" evidence="10">
    <location>
        <begin position="72"/>
        <end position="90"/>
    </location>
</feature>
<feature type="compositionally biased region" description="Polar residues" evidence="10">
    <location>
        <begin position="189"/>
        <end position="205"/>
    </location>
</feature>
<feature type="region of interest" description="Disordered" evidence="10">
    <location>
        <begin position="1"/>
        <end position="167"/>
    </location>
</feature>
<reference evidence="12" key="1">
    <citation type="thesis" date="2020" institute="ProQuest LLC" country="789 East Eisenhower Parkway, Ann Arbor, MI, USA">
        <title>Comparative Genomics and Chromosome Evolution.</title>
        <authorList>
            <person name="Mudd A.B."/>
        </authorList>
    </citation>
    <scope>NUCLEOTIDE SEQUENCE</scope>
    <source>
        <strain evidence="12">237g6f4</strain>
        <tissue evidence="12">Blood</tissue>
    </source>
</reference>
<evidence type="ECO:0000256" key="1">
    <source>
        <dbReference type="ARBA" id="ARBA00004259"/>
    </source>
</evidence>
<evidence type="ECO:0000313" key="12">
    <source>
        <dbReference type="EMBL" id="KAG8555527.1"/>
    </source>
</evidence>
<evidence type="ECO:0000313" key="13">
    <source>
        <dbReference type="Proteomes" id="UP000824782"/>
    </source>
</evidence>
<evidence type="ECO:0000256" key="6">
    <source>
        <dbReference type="ARBA" id="ARBA00023136"/>
    </source>
</evidence>
<dbReference type="InterPro" id="IPR038599">
    <property type="entry name" value="LAP1C-like_C_sf"/>
</dbReference>
<keyword evidence="8" id="KW-0539">Nucleus</keyword>
<dbReference type="AlphaFoldDB" id="A0AAV7A6W2"/>
<accession>A0AAV7A6W2</accession>
<keyword evidence="3" id="KW-0597">Phosphoprotein</keyword>
<dbReference type="PANTHER" id="PTHR18843">
    <property type="entry name" value="TORSIN-1A-INTERACTING PROTEIN"/>
    <property type="match status" value="1"/>
</dbReference>
<dbReference type="GO" id="GO:0016020">
    <property type="term" value="C:membrane"/>
    <property type="evidence" value="ECO:0007669"/>
    <property type="project" value="TreeGrafter"/>
</dbReference>
<evidence type="ECO:0000256" key="8">
    <source>
        <dbReference type="ARBA" id="ARBA00023242"/>
    </source>
</evidence>
<evidence type="ECO:0000256" key="4">
    <source>
        <dbReference type="ARBA" id="ARBA00022692"/>
    </source>
</evidence>
<feature type="compositionally biased region" description="Basic and acidic residues" evidence="10">
    <location>
        <begin position="150"/>
        <end position="167"/>
    </location>
</feature>
<feature type="compositionally biased region" description="Basic and acidic residues" evidence="10">
    <location>
        <begin position="115"/>
        <end position="127"/>
    </location>
</feature>
<evidence type="ECO:0000256" key="2">
    <source>
        <dbReference type="ARBA" id="ARBA00007860"/>
    </source>
</evidence>
<keyword evidence="4" id="KW-0812">Transmembrane</keyword>
<feature type="compositionally biased region" description="Polar residues" evidence="10">
    <location>
        <begin position="129"/>
        <end position="147"/>
    </location>
</feature>
<evidence type="ECO:0000256" key="5">
    <source>
        <dbReference type="ARBA" id="ARBA00022989"/>
    </source>
</evidence>
<evidence type="ECO:0000256" key="7">
    <source>
        <dbReference type="ARBA" id="ARBA00023180"/>
    </source>
</evidence>
<sequence length="477" mass="52419">MGTSHKSGDLDVQMPPTEVSTEQAAQTGTADKSSDQESQNGNVCNKSLEEQKSHANVCSASTTDIESTPESWKSDIDKGTSGHESGEKVLESCFPGGPRQRGPKHNPAEPNSLSRESKDKKCLREEVTDSWTSTKAKSGWSQETNAASLEEEKSESHVTDKDMGADICDGDKELQKCSIEKGGTDTLRTRPQTWSGAKPKSPTSTDELDSPASNSSKKNKAPRYLLMGCLIALALASVPSIISWMQRPPVHHDNVVERFLREFASVKRDFPGQYDGLWFRSEKLLQKHVNTSDPSAPSILILTAARDGERTLRCVSERIAKSYAIAHNASWFLVSGPSKSKYDSATSKMQIDNELSSGFQVGNSRAAVLYRLETLPAGSLLILYKYCDHENAAFKKVALVLPILLDEQSLETDLSFPEVEEKVKDLLWERFANSDVIAHNEMDVDKLSGVWSRISHVVLPVLPVDYVESGQCPGTKD</sequence>
<dbReference type="Proteomes" id="UP000824782">
    <property type="component" value="Unassembled WGS sequence"/>
</dbReference>
<gene>
    <name evidence="12" type="ORF">GDO81_017736</name>
</gene>
<keyword evidence="6" id="KW-0472">Membrane</keyword>
<comment type="similarity">
    <text evidence="2">Belongs to the TOR1AIP family.</text>
</comment>
<organism evidence="12 13">
    <name type="scientific">Engystomops pustulosus</name>
    <name type="common">Tungara frog</name>
    <name type="synonym">Physalaemus pustulosus</name>
    <dbReference type="NCBI Taxonomy" id="76066"/>
    <lineage>
        <taxon>Eukaryota</taxon>
        <taxon>Metazoa</taxon>
        <taxon>Chordata</taxon>
        <taxon>Craniata</taxon>
        <taxon>Vertebrata</taxon>
        <taxon>Euteleostomi</taxon>
        <taxon>Amphibia</taxon>
        <taxon>Batrachia</taxon>
        <taxon>Anura</taxon>
        <taxon>Neobatrachia</taxon>
        <taxon>Hyloidea</taxon>
        <taxon>Leptodactylidae</taxon>
        <taxon>Leiuperinae</taxon>
        <taxon>Engystomops</taxon>
    </lineage>
</organism>
<evidence type="ECO:0000259" key="11">
    <source>
        <dbReference type="Pfam" id="PF05609"/>
    </source>
</evidence>
<dbReference type="EMBL" id="WNYA01000009">
    <property type="protein sequence ID" value="KAG8555527.1"/>
    <property type="molecule type" value="Genomic_DNA"/>
</dbReference>
<dbReference type="Gene3D" id="3.40.50.12190">
    <property type="match status" value="1"/>
</dbReference>
<dbReference type="GO" id="GO:0061024">
    <property type="term" value="P:membrane organization"/>
    <property type="evidence" value="ECO:0007669"/>
    <property type="project" value="TreeGrafter"/>
</dbReference>
<proteinExistence type="inferred from homology"/>
<evidence type="ECO:0000256" key="9">
    <source>
        <dbReference type="ARBA" id="ARBA00037847"/>
    </source>
</evidence>
<name>A0AAV7A6W2_ENGPU</name>
<dbReference type="GO" id="GO:0005635">
    <property type="term" value="C:nuclear envelope"/>
    <property type="evidence" value="ECO:0007669"/>
    <property type="project" value="UniProtKB-SubCell"/>
</dbReference>
<feature type="compositionally biased region" description="Polar residues" evidence="10">
    <location>
        <begin position="54"/>
        <end position="71"/>
    </location>
</feature>
<dbReference type="PANTHER" id="PTHR18843:SF7">
    <property type="entry name" value="LAMINA-ASSOCIATED POLYPEPTIDE 1B ISOFORM 1-RELATED"/>
    <property type="match status" value="1"/>
</dbReference>
<feature type="domain" description="Torsin-1A-interacting protein 1/2 AAA+ activator" evidence="11">
    <location>
        <begin position="249"/>
        <end position="472"/>
    </location>
</feature>
<evidence type="ECO:0000256" key="10">
    <source>
        <dbReference type="SAM" id="MobiDB-lite"/>
    </source>
</evidence>
<dbReference type="GO" id="GO:0001671">
    <property type="term" value="F:ATPase activator activity"/>
    <property type="evidence" value="ECO:0007669"/>
    <property type="project" value="InterPro"/>
</dbReference>
<feature type="compositionally biased region" description="Polar residues" evidence="10">
    <location>
        <begin position="18"/>
        <end position="45"/>
    </location>
</feature>
<keyword evidence="5" id="KW-1133">Transmembrane helix</keyword>
<comment type="caution">
    <text evidence="12">The sequence shown here is derived from an EMBL/GenBank/DDBJ whole genome shotgun (WGS) entry which is preliminary data.</text>
</comment>
<keyword evidence="13" id="KW-1185">Reference proteome</keyword>
<evidence type="ECO:0000256" key="3">
    <source>
        <dbReference type="ARBA" id="ARBA00022553"/>
    </source>
</evidence>
<feature type="region of interest" description="Disordered" evidence="10">
    <location>
        <begin position="179"/>
        <end position="218"/>
    </location>
</feature>
<keyword evidence="7" id="KW-0325">Glycoprotein</keyword>
<dbReference type="Pfam" id="PF05609">
    <property type="entry name" value="LAP1_C"/>
    <property type="match status" value="1"/>
</dbReference>
<dbReference type="InterPro" id="IPR008662">
    <property type="entry name" value="TOIP1/2"/>
</dbReference>